<dbReference type="GO" id="GO:0006012">
    <property type="term" value="P:galactose metabolic process"/>
    <property type="evidence" value="ECO:0007669"/>
    <property type="project" value="UniProtKB-KW"/>
</dbReference>
<dbReference type="EMBL" id="UFYW01000001">
    <property type="protein sequence ID" value="STD81829.1"/>
    <property type="molecule type" value="Genomic_DNA"/>
</dbReference>
<evidence type="ECO:0000256" key="1">
    <source>
        <dbReference type="ARBA" id="ARBA00000083"/>
    </source>
</evidence>
<dbReference type="InterPro" id="IPR001509">
    <property type="entry name" value="Epimerase_deHydtase"/>
</dbReference>
<name>A0A376H0W6_ENTGA</name>
<dbReference type="AlphaFoldDB" id="A0A376H0W6"/>
<keyword evidence="7" id="KW-0520">NAD</keyword>
<evidence type="ECO:0000256" key="5">
    <source>
        <dbReference type="ARBA" id="ARBA00013189"/>
    </source>
</evidence>
<evidence type="ECO:0000256" key="7">
    <source>
        <dbReference type="ARBA" id="ARBA00023027"/>
    </source>
</evidence>
<protein>
    <recommendedName>
        <fullName evidence="6">UDP-glucose 4-epimerase</fullName>
        <ecNumber evidence="5">5.1.3.2</ecNumber>
    </recommendedName>
    <alternativeName>
        <fullName evidence="11">Galactowaldenase</fullName>
    </alternativeName>
    <alternativeName>
        <fullName evidence="10">UDP-galactose 4-epimerase</fullName>
    </alternativeName>
</protein>
<accession>A0A376H0W6</accession>
<keyword evidence="8" id="KW-0299">Galactose metabolism</keyword>
<evidence type="ECO:0000256" key="4">
    <source>
        <dbReference type="ARBA" id="ARBA00007637"/>
    </source>
</evidence>
<dbReference type="Proteomes" id="UP000254807">
    <property type="component" value="Unassembled WGS sequence"/>
</dbReference>
<evidence type="ECO:0000256" key="8">
    <source>
        <dbReference type="ARBA" id="ARBA00023144"/>
    </source>
</evidence>
<evidence type="ECO:0000259" key="12">
    <source>
        <dbReference type="Pfam" id="PF01370"/>
    </source>
</evidence>
<dbReference type="OrthoDB" id="9809586at2"/>
<reference evidence="13 14" key="1">
    <citation type="submission" date="2018-06" db="EMBL/GenBank/DDBJ databases">
        <authorList>
            <consortium name="Pathogen Informatics"/>
            <person name="Doyle S."/>
        </authorList>
    </citation>
    <scope>NUCLEOTIDE SEQUENCE [LARGE SCALE GENOMIC DNA]</scope>
    <source>
        <strain evidence="13 14">NCTC12360</strain>
    </source>
</reference>
<organism evidence="13 14">
    <name type="scientific">Enterococcus gallinarum</name>
    <dbReference type="NCBI Taxonomy" id="1353"/>
    <lineage>
        <taxon>Bacteria</taxon>
        <taxon>Bacillati</taxon>
        <taxon>Bacillota</taxon>
        <taxon>Bacilli</taxon>
        <taxon>Lactobacillales</taxon>
        <taxon>Enterococcaceae</taxon>
        <taxon>Enterococcus</taxon>
    </lineage>
</organism>
<dbReference type="PANTHER" id="PTHR43725">
    <property type="entry name" value="UDP-GLUCOSE 4-EPIMERASE"/>
    <property type="match status" value="1"/>
</dbReference>
<dbReference type="GO" id="GO:0005829">
    <property type="term" value="C:cytosol"/>
    <property type="evidence" value="ECO:0007669"/>
    <property type="project" value="TreeGrafter"/>
</dbReference>
<dbReference type="GO" id="GO:0003978">
    <property type="term" value="F:UDP-glucose 4-epimerase activity"/>
    <property type="evidence" value="ECO:0007669"/>
    <property type="project" value="UniProtKB-EC"/>
</dbReference>
<evidence type="ECO:0000256" key="10">
    <source>
        <dbReference type="ARBA" id="ARBA00031367"/>
    </source>
</evidence>
<comment type="cofactor">
    <cofactor evidence="2">
        <name>NAD(+)</name>
        <dbReference type="ChEBI" id="CHEBI:57540"/>
    </cofactor>
</comment>
<comment type="similarity">
    <text evidence="4">Belongs to the NAD(P)-dependent epimerase/dehydratase family.</text>
</comment>
<dbReference type="EC" id="5.1.3.2" evidence="5"/>
<evidence type="ECO:0000256" key="2">
    <source>
        <dbReference type="ARBA" id="ARBA00001911"/>
    </source>
</evidence>
<gene>
    <name evidence="13" type="ORF">NCTC12360_00245</name>
</gene>
<dbReference type="PANTHER" id="PTHR43725:SF47">
    <property type="entry name" value="UDP-GLUCOSE 4-EPIMERASE"/>
    <property type="match status" value="1"/>
</dbReference>
<dbReference type="SUPFAM" id="SSF51735">
    <property type="entry name" value="NAD(P)-binding Rossmann-fold domains"/>
    <property type="match status" value="1"/>
</dbReference>
<evidence type="ECO:0000256" key="9">
    <source>
        <dbReference type="ARBA" id="ARBA00023235"/>
    </source>
</evidence>
<dbReference type="Gene3D" id="3.40.50.720">
    <property type="entry name" value="NAD(P)-binding Rossmann-like Domain"/>
    <property type="match status" value="1"/>
</dbReference>
<dbReference type="Pfam" id="PF01370">
    <property type="entry name" value="Epimerase"/>
    <property type="match status" value="1"/>
</dbReference>
<evidence type="ECO:0000256" key="11">
    <source>
        <dbReference type="ARBA" id="ARBA00033067"/>
    </source>
</evidence>
<evidence type="ECO:0000313" key="14">
    <source>
        <dbReference type="Proteomes" id="UP000254807"/>
    </source>
</evidence>
<keyword evidence="8" id="KW-0119">Carbohydrate metabolism</keyword>
<keyword evidence="9" id="KW-0413">Isomerase</keyword>
<evidence type="ECO:0000313" key="13">
    <source>
        <dbReference type="EMBL" id="STD81829.1"/>
    </source>
</evidence>
<proteinExistence type="inferred from homology"/>
<sequence>MTQNVLVLGGTRFFGKHLVNELLTQGANVTIATRGKTPDSFGSKVTRLIFDREDEDSIRSVLTKETYDVIYDNIAYTSNDIEILMRHVTTERYIVTSSMSVYPTFHDNLVEKDFDPTAHAYRLVTSEQVNYAEGKRSVEEILSQKYPQNSAFVRFPYVVGIDDYTKRLSFYIQSVCQKKAMFIDNLSHQMSFIDSKEAGKFLAFLGTSSFTGPVNAAAKGTLSLSEILTYVSKETGIEPLLSPTGEAGKYNGTPEYSINVALAEANGFQFSQLSDWIYSLCDQEIKNA</sequence>
<comment type="pathway">
    <text evidence="3">Carbohydrate metabolism; galactose metabolism.</text>
</comment>
<keyword evidence="14" id="KW-1185">Reference proteome</keyword>
<dbReference type="InterPro" id="IPR036291">
    <property type="entry name" value="NAD(P)-bd_dom_sf"/>
</dbReference>
<evidence type="ECO:0000256" key="3">
    <source>
        <dbReference type="ARBA" id="ARBA00004947"/>
    </source>
</evidence>
<dbReference type="RefSeq" id="WP_060815298.1">
    <property type="nucleotide sequence ID" value="NZ_JBHULA010000002.1"/>
</dbReference>
<comment type="catalytic activity">
    <reaction evidence="1">
        <text>UDP-alpha-D-glucose = UDP-alpha-D-galactose</text>
        <dbReference type="Rhea" id="RHEA:22168"/>
        <dbReference type="ChEBI" id="CHEBI:58885"/>
        <dbReference type="ChEBI" id="CHEBI:66914"/>
        <dbReference type="EC" id="5.1.3.2"/>
    </reaction>
</comment>
<feature type="domain" description="NAD-dependent epimerase/dehydratase" evidence="12">
    <location>
        <begin position="5"/>
        <end position="205"/>
    </location>
</feature>
<evidence type="ECO:0000256" key="6">
    <source>
        <dbReference type="ARBA" id="ARBA00018569"/>
    </source>
</evidence>